<dbReference type="Proteomes" id="UP000789920">
    <property type="component" value="Unassembled WGS sequence"/>
</dbReference>
<keyword evidence="2" id="KW-1185">Reference proteome</keyword>
<proteinExistence type="predicted"/>
<feature type="non-terminal residue" evidence="1">
    <location>
        <position position="1"/>
    </location>
</feature>
<dbReference type="EMBL" id="CAJVQC010119894">
    <property type="protein sequence ID" value="CAG8838220.1"/>
    <property type="molecule type" value="Genomic_DNA"/>
</dbReference>
<reference evidence="1" key="1">
    <citation type="submission" date="2021-06" db="EMBL/GenBank/DDBJ databases">
        <authorList>
            <person name="Kallberg Y."/>
            <person name="Tangrot J."/>
            <person name="Rosling A."/>
        </authorList>
    </citation>
    <scope>NUCLEOTIDE SEQUENCE</scope>
    <source>
        <strain evidence="1">MA461A</strain>
    </source>
</reference>
<protein>
    <submittedName>
        <fullName evidence="1">27260_t:CDS:1</fullName>
    </submittedName>
</protein>
<evidence type="ECO:0000313" key="1">
    <source>
        <dbReference type="EMBL" id="CAG8838220.1"/>
    </source>
</evidence>
<gene>
    <name evidence="1" type="ORF">RPERSI_LOCUS30591</name>
</gene>
<name>A0ACA9SFH0_9GLOM</name>
<evidence type="ECO:0000313" key="2">
    <source>
        <dbReference type="Proteomes" id="UP000789920"/>
    </source>
</evidence>
<feature type="non-terminal residue" evidence="1">
    <location>
        <position position="91"/>
    </location>
</feature>
<accession>A0ACA9SFH0</accession>
<comment type="caution">
    <text evidence="1">The sequence shown here is derived from an EMBL/GenBank/DDBJ whole genome shotgun (WGS) entry which is preliminary data.</text>
</comment>
<organism evidence="1 2">
    <name type="scientific">Racocetra persica</name>
    <dbReference type="NCBI Taxonomy" id="160502"/>
    <lineage>
        <taxon>Eukaryota</taxon>
        <taxon>Fungi</taxon>
        <taxon>Fungi incertae sedis</taxon>
        <taxon>Mucoromycota</taxon>
        <taxon>Glomeromycotina</taxon>
        <taxon>Glomeromycetes</taxon>
        <taxon>Diversisporales</taxon>
        <taxon>Gigasporaceae</taxon>
        <taxon>Racocetra</taxon>
    </lineage>
</organism>
<sequence>DNLVQSVNGNNEETNYLKSKLVYYLERYDIILNPDVCKTVIKYDNGDEDESVTGSNGRFIRNEHNQINDPGSLGHKSDLVAEIGAAYIPQK</sequence>